<feature type="compositionally biased region" description="Acidic residues" evidence="1">
    <location>
        <begin position="1"/>
        <end position="34"/>
    </location>
</feature>
<evidence type="ECO:0000313" key="2">
    <source>
        <dbReference type="EMBL" id="KAK7279158.1"/>
    </source>
</evidence>
<sequence>MVSELSFEESDDPDFEDDGEFYLVDDDLPKDEEDSSHGFFEFQKIQRQAKCMRQIQEDDSKINQSIIDGQDASESCAFDSSEDLFSEIKKEIKKATVDLEEIEQFQGLTTLSSDLNSFSFPSSNCDRFIDTLNLGTLSSLPHPPPFTVVKFHDPVPEPVTPSLEYQSRGGAPIEIRMLTRSRFRDSCYRSRKSNAETYDVPGKLDGNGNREFVSKPIIRGAVKSRPRAASLGTISDIVRKGYPNFVLSSSIQVHATEDSSVNGGGLSQNGKFSYGYASSPGKRSSMEDFYETRIHGVDGEIVSFFGVFDAHDGACVADYDKWGKFPKHFKSSDKLEEC</sequence>
<dbReference type="EMBL" id="JAYKXN010000006">
    <property type="protein sequence ID" value="KAK7279158.1"/>
    <property type="molecule type" value="Genomic_DNA"/>
</dbReference>
<reference evidence="2 3" key="1">
    <citation type="submission" date="2024-01" db="EMBL/GenBank/DDBJ databases">
        <title>The genomes of 5 underutilized Papilionoideae crops provide insights into root nodulation and disease resistance.</title>
        <authorList>
            <person name="Yuan L."/>
        </authorList>
    </citation>
    <scope>NUCLEOTIDE SEQUENCE [LARGE SCALE GENOMIC DNA]</scope>
    <source>
        <strain evidence="2">LY-2023</strain>
        <tissue evidence="2">Leaf</tissue>
    </source>
</reference>
<comment type="caution">
    <text evidence="2">The sequence shown here is derived from an EMBL/GenBank/DDBJ whole genome shotgun (WGS) entry which is preliminary data.</text>
</comment>
<keyword evidence="3" id="KW-1185">Reference proteome</keyword>
<dbReference type="AlphaFoldDB" id="A0AAN9IFN6"/>
<dbReference type="InterPro" id="IPR036457">
    <property type="entry name" value="PPM-type-like_dom_sf"/>
</dbReference>
<protein>
    <submittedName>
        <fullName evidence="2">Uncharacterized protein</fullName>
    </submittedName>
</protein>
<proteinExistence type="predicted"/>
<dbReference type="Proteomes" id="UP001359559">
    <property type="component" value="Unassembled WGS sequence"/>
</dbReference>
<evidence type="ECO:0000256" key="1">
    <source>
        <dbReference type="SAM" id="MobiDB-lite"/>
    </source>
</evidence>
<name>A0AAN9IFN6_CLITE</name>
<dbReference type="Gene3D" id="3.60.40.10">
    <property type="entry name" value="PPM-type phosphatase domain"/>
    <property type="match status" value="1"/>
</dbReference>
<evidence type="ECO:0000313" key="3">
    <source>
        <dbReference type="Proteomes" id="UP001359559"/>
    </source>
</evidence>
<gene>
    <name evidence="2" type="ORF">RJT34_24204</name>
</gene>
<accession>A0AAN9IFN6</accession>
<dbReference type="SUPFAM" id="SSF81606">
    <property type="entry name" value="PP2C-like"/>
    <property type="match status" value="1"/>
</dbReference>
<feature type="region of interest" description="Disordered" evidence="1">
    <location>
        <begin position="1"/>
        <end position="35"/>
    </location>
</feature>
<organism evidence="2 3">
    <name type="scientific">Clitoria ternatea</name>
    <name type="common">Butterfly pea</name>
    <dbReference type="NCBI Taxonomy" id="43366"/>
    <lineage>
        <taxon>Eukaryota</taxon>
        <taxon>Viridiplantae</taxon>
        <taxon>Streptophyta</taxon>
        <taxon>Embryophyta</taxon>
        <taxon>Tracheophyta</taxon>
        <taxon>Spermatophyta</taxon>
        <taxon>Magnoliopsida</taxon>
        <taxon>eudicotyledons</taxon>
        <taxon>Gunneridae</taxon>
        <taxon>Pentapetalae</taxon>
        <taxon>rosids</taxon>
        <taxon>fabids</taxon>
        <taxon>Fabales</taxon>
        <taxon>Fabaceae</taxon>
        <taxon>Papilionoideae</taxon>
        <taxon>50 kb inversion clade</taxon>
        <taxon>NPAAA clade</taxon>
        <taxon>indigoferoid/millettioid clade</taxon>
        <taxon>Phaseoleae</taxon>
        <taxon>Clitoria</taxon>
    </lineage>
</organism>